<dbReference type="Proteomes" id="UP000515152">
    <property type="component" value="Chromosome 24"/>
</dbReference>
<feature type="coiled-coil region" evidence="4">
    <location>
        <begin position="73"/>
        <end position="107"/>
    </location>
</feature>
<evidence type="ECO:0000313" key="6">
    <source>
        <dbReference type="Proteomes" id="UP000515152"/>
    </source>
</evidence>
<dbReference type="InterPro" id="IPR039008">
    <property type="entry name" value="IF_rod_dom"/>
</dbReference>
<dbReference type="Pfam" id="PF00038">
    <property type="entry name" value="Filament"/>
    <property type="match status" value="1"/>
</dbReference>
<dbReference type="GO" id="GO:0005198">
    <property type="term" value="F:structural molecule activity"/>
    <property type="evidence" value="ECO:0007669"/>
    <property type="project" value="InterPro"/>
</dbReference>
<dbReference type="SMART" id="SM01391">
    <property type="entry name" value="Filament"/>
    <property type="match status" value="1"/>
</dbReference>
<dbReference type="KEGG" id="char:116219228"/>
<evidence type="ECO:0000313" key="7">
    <source>
        <dbReference type="RefSeq" id="XP_031418208.1"/>
    </source>
</evidence>
<dbReference type="PROSITE" id="PS51842">
    <property type="entry name" value="IF_ROD_2"/>
    <property type="match status" value="1"/>
</dbReference>
<dbReference type="OrthoDB" id="2441647at2759"/>
<feature type="coiled-coil region" evidence="4">
    <location>
        <begin position="278"/>
        <end position="379"/>
    </location>
</feature>
<dbReference type="RefSeq" id="XP_031418208.1">
    <property type="nucleotide sequence ID" value="XM_031562348.2"/>
</dbReference>
<dbReference type="FunFam" id="1.20.5.170:FF:000002">
    <property type="entry name" value="Type I keratin KA11"/>
    <property type="match status" value="1"/>
</dbReference>
<organism evidence="6 7">
    <name type="scientific">Clupea harengus</name>
    <name type="common">Atlantic herring</name>
    <dbReference type="NCBI Taxonomy" id="7950"/>
    <lineage>
        <taxon>Eukaryota</taxon>
        <taxon>Metazoa</taxon>
        <taxon>Chordata</taxon>
        <taxon>Craniata</taxon>
        <taxon>Vertebrata</taxon>
        <taxon>Euteleostomi</taxon>
        <taxon>Actinopterygii</taxon>
        <taxon>Neopterygii</taxon>
        <taxon>Teleostei</taxon>
        <taxon>Clupei</taxon>
        <taxon>Clupeiformes</taxon>
        <taxon>Clupeoidei</taxon>
        <taxon>Clupeidae</taxon>
        <taxon>Clupea</taxon>
    </lineage>
</organism>
<keyword evidence="6" id="KW-1185">Reference proteome</keyword>
<proteinExistence type="predicted"/>
<dbReference type="PANTHER" id="PTHR23239">
    <property type="entry name" value="INTERMEDIATE FILAMENT"/>
    <property type="match status" value="1"/>
</dbReference>
<sequence>MSYRTANRSSSVSLSGGYQRRISAVCAPSVYGGAGGSNVRVSYASGTRSGFDLTQALSGGSDFSIGHSEKATMQNLNDRLGSYLEKVRFLETSNAKLELQIREWYEKRTVVITDYSKYQAVIDDLRRKLNIAGQDNARILLQIDNAKLAAEDFKVKYENEFAMRQSVEADICGLRKVLDELTMVRSDLEMQIEGLREELVYLKKNHQEEMASVRAQMSSSSVDVEVDAAPSEDTARVLEEMRSQYEAITEKNRRDMEIWYKGKFDELNKQVTTSTEVLQTSHTEISELRRTMQSMEIELQSQLSLKSAMEGTLRETESRYSTQLSQLQVMINSLECELGQMRTDIERQGQEYRMLLDIKTRLEMEIAEYRRLLDGEEIQRTTVVKVVEVEVVKPEPVITKRVRTIVEEMVDGKVVSREEDVDVEVIKS</sequence>
<keyword evidence="1" id="KW-0416">Keratin</keyword>
<keyword evidence="2" id="KW-0403">Intermediate filament</keyword>
<feature type="coiled-coil region" evidence="4">
    <location>
        <begin position="178"/>
        <end position="205"/>
    </location>
</feature>
<dbReference type="AlphaFoldDB" id="A0A6P8EPW3"/>
<keyword evidence="3 4" id="KW-0175">Coiled coil</keyword>
<dbReference type="GO" id="GO:0005882">
    <property type="term" value="C:intermediate filament"/>
    <property type="evidence" value="ECO:0007669"/>
    <property type="project" value="UniProtKB-KW"/>
</dbReference>
<dbReference type="SUPFAM" id="SSF64593">
    <property type="entry name" value="Intermediate filament protein, coiled coil region"/>
    <property type="match status" value="2"/>
</dbReference>
<evidence type="ECO:0000256" key="1">
    <source>
        <dbReference type="ARBA" id="ARBA00022744"/>
    </source>
</evidence>
<dbReference type="PANTHER" id="PTHR23239:SF180">
    <property type="entry name" value="KERATIN, TYPE I CYTOSKELETAL 17"/>
    <property type="match status" value="1"/>
</dbReference>
<dbReference type="Gene3D" id="1.20.5.1160">
    <property type="entry name" value="Vasodilator-stimulated phosphoprotein"/>
    <property type="match status" value="1"/>
</dbReference>
<dbReference type="PRINTS" id="PR01248">
    <property type="entry name" value="TYPE1KERATIN"/>
</dbReference>
<dbReference type="FunFam" id="1.20.5.1160:FF:000002">
    <property type="entry name" value="Type I keratin 10"/>
    <property type="match status" value="1"/>
</dbReference>
<evidence type="ECO:0000256" key="3">
    <source>
        <dbReference type="ARBA" id="ARBA00023054"/>
    </source>
</evidence>
<gene>
    <name evidence="7" type="primary">LOC116219228</name>
</gene>
<dbReference type="Gene3D" id="1.20.5.170">
    <property type="match status" value="1"/>
</dbReference>
<dbReference type="Gene3D" id="1.20.5.500">
    <property type="entry name" value="Single helix bin"/>
    <property type="match status" value="1"/>
</dbReference>
<evidence type="ECO:0000256" key="2">
    <source>
        <dbReference type="ARBA" id="ARBA00022754"/>
    </source>
</evidence>
<evidence type="ECO:0000259" key="5">
    <source>
        <dbReference type="PROSITE" id="PS51842"/>
    </source>
</evidence>
<accession>A0A6P8EPW3</accession>
<reference evidence="7" key="1">
    <citation type="submission" date="2025-08" db="UniProtKB">
        <authorList>
            <consortium name="RefSeq"/>
        </authorList>
    </citation>
    <scope>IDENTIFICATION</scope>
</reference>
<protein>
    <submittedName>
        <fullName evidence="7">Keratin, type I cytoskeletal 13-like</fullName>
    </submittedName>
</protein>
<dbReference type="InterPro" id="IPR002957">
    <property type="entry name" value="Keratin_I"/>
</dbReference>
<dbReference type="GeneID" id="116219228"/>
<dbReference type="FunFam" id="1.20.5.500:FF:000001">
    <property type="entry name" value="Type II keratin 23"/>
    <property type="match status" value="1"/>
</dbReference>
<name>A0A6P8EPW3_CLUHA</name>
<feature type="domain" description="IF rod" evidence="5">
    <location>
        <begin position="69"/>
        <end position="380"/>
    </location>
</feature>
<evidence type="ECO:0000256" key="4">
    <source>
        <dbReference type="SAM" id="Coils"/>
    </source>
</evidence>